<dbReference type="OrthoDB" id="2019833at2759"/>
<dbReference type="GO" id="GO:0003779">
    <property type="term" value="F:actin binding"/>
    <property type="evidence" value="ECO:0007669"/>
    <property type="project" value="InterPro"/>
</dbReference>
<reference evidence="6" key="1">
    <citation type="journal article" date="2018" name="Gigascience">
        <title>Genome assembly of the Pink Ipe (Handroanthus impetiginosus, Bignoniaceae), a highly valued, ecologically keystone Neotropical timber forest tree.</title>
        <authorList>
            <person name="Silva-Junior O.B."/>
            <person name="Grattapaglia D."/>
            <person name="Novaes E."/>
            <person name="Collevatti R.G."/>
        </authorList>
    </citation>
    <scope>NUCLEOTIDE SEQUENCE [LARGE SCALE GENOMIC DNA]</scope>
    <source>
        <strain evidence="6">cv. UFG-1</strain>
    </source>
</reference>
<dbReference type="InterPro" id="IPR011684">
    <property type="entry name" value="NAB"/>
</dbReference>
<organism evidence="5 6">
    <name type="scientific">Handroanthus impetiginosus</name>
    <dbReference type="NCBI Taxonomy" id="429701"/>
    <lineage>
        <taxon>Eukaryota</taxon>
        <taxon>Viridiplantae</taxon>
        <taxon>Streptophyta</taxon>
        <taxon>Embryophyta</taxon>
        <taxon>Tracheophyta</taxon>
        <taxon>Spermatophyta</taxon>
        <taxon>Magnoliopsida</taxon>
        <taxon>eudicotyledons</taxon>
        <taxon>Gunneridae</taxon>
        <taxon>Pentapetalae</taxon>
        <taxon>asterids</taxon>
        <taxon>lamiids</taxon>
        <taxon>Lamiales</taxon>
        <taxon>Bignoniaceae</taxon>
        <taxon>Crescentiina</taxon>
        <taxon>Tabebuia alliance</taxon>
        <taxon>Handroanthus</taxon>
    </lineage>
</organism>
<accession>A0A2G9GNH5</accession>
<evidence type="ECO:0000256" key="3">
    <source>
        <dbReference type="SAM" id="MobiDB-lite"/>
    </source>
</evidence>
<dbReference type="PANTHER" id="PTHR32258">
    <property type="entry name" value="PROTEIN NETWORKED 4A"/>
    <property type="match status" value="1"/>
</dbReference>
<dbReference type="PROSITE" id="PS51774">
    <property type="entry name" value="NAB"/>
    <property type="match status" value="1"/>
</dbReference>
<gene>
    <name evidence="5" type="ORF">CDL12_20681</name>
</gene>
<dbReference type="AlphaFoldDB" id="A0A2G9GNH5"/>
<evidence type="ECO:0000256" key="2">
    <source>
        <dbReference type="ARBA" id="ARBA00038006"/>
    </source>
</evidence>
<evidence type="ECO:0000313" key="6">
    <source>
        <dbReference type="Proteomes" id="UP000231279"/>
    </source>
</evidence>
<dbReference type="EMBL" id="NKXS01004329">
    <property type="protein sequence ID" value="PIN06765.1"/>
    <property type="molecule type" value="Genomic_DNA"/>
</dbReference>
<evidence type="ECO:0000256" key="1">
    <source>
        <dbReference type="ARBA" id="ARBA00023054"/>
    </source>
</evidence>
<sequence>MVAATTTVESSHWWWFDSHNKGNANRSPWLQSTLAELDEKTKTMLKLVEEDADSFAQRAEMYYKKRPELISMVEDFYRTHRSLAERYDQVKSEHGNRLLTPWSSPLSFTKYRLEKSLSLNDKAYDSYSENFGPEELSDESEVDDPDEEEETLQDQLKKTEEVPNSAENDELVRLREEVERLREENKVQKEQLMQKDEEKREVIRQLSLAMEVLREENVKMRKSLKNTPKKETQHEYNKMKEGFIGRLFSGFGKSPANLVAL</sequence>
<dbReference type="PANTHER" id="PTHR32258:SF28">
    <property type="entry name" value="PROTEIN NETWORKED 3A-RELATED"/>
    <property type="match status" value="1"/>
</dbReference>
<dbReference type="Proteomes" id="UP000231279">
    <property type="component" value="Unassembled WGS sequence"/>
</dbReference>
<name>A0A2G9GNH5_9LAMI</name>
<feature type="compositionally biased region" description="Acidic residues" evidence="3">
    <location>
        <begin position="135"/>
        <end position="152"/>
    </location>
</feature>
<dbReference type="GO" id="GO:0005774">
    <property type="term" value="C:vacuolar membrane"/>
    <property type="evidence" value="ECO:0007669"/>
    <property type="project" value="TreeGrafter"/>
</dbReference>
<comment type="similarity">
    <text evidence="2">Belongs to the NET family.</text>
</comment>
<keyword evidence="1" id="KW-0175">Coiled coil</keyword>
<keyword evidence="6" id="KW-1185">Reference proteome</keyword>
<dbReference type="Pfam" id="PF07765">
    <property type="entry name" value="KIP1"/>
    <property type="match status" value="1"/>
</dbReference>
<comment type="caution">
    <text evidence="5">The sequence shown here is derived from an EMBL/GenBank/DDBJ whole genome shotgun (WGS) entry which is preliminary data.</text>
</comment>
<dbReference type="InterPro" id="IPR051861">
    <property type="entry name" value="NET_actin-binding_domain"/>
</dbReference>
<proteinExistence type="inferred from homology"/>
<feature type="region of interest" description="Disordered" evidence="3">
    <location>
        <begin position="124"/>
        <end position="168"/>
    </location>
</feature>
<evidence type="ECO:0000259" key="4">
    <source>
        <dbReference type="PROSITE" id="PS51774"/>
    </source>
</evidence>
<dbReference type="STRING" id="429701.A0A2G9GNH5"/>
<feature type="domain" description="NAB" evidence="4">
    <location>
        <begin position="11"/>
        <end position="94"/>
    </location>
</feature>
<protein>
    <recommendedName>
        <fullName evidence="4">NAB domain-containing protein</fullName>
    </recommendedName>
</protein>
<evidence type="ECO:0000313" key="5">
    <source>
        <dbReference type="EMBL" id="PIN06765.1"/>
    </source>
</evidence>